<evidence type="ECO:0000256" key="3">
    <source>
        <dbReference type="ARBA" id="ARBA00022833"/>
    </source>
</evidence>
<dbReference type="PROSITE" id="PS00031">
    <property type="entry name" value="NUCLEAR_REC_DBD_1"/>
    <property type="match status" value="1"/>
</dbReference>
<keyword evidence="7" id="KW-0675">Receptor</keyword>
<dbReference type="PROSITE" id="PS51030">
    <property type="entry name" value="NUCLEAR_REC_DBD_2"/>
    <property type="match status" value="1"/>
</dbReference>
<evidence type="ECO:0000256" key="5">
    <source>
        <dbReference type="ARBA" id="ARBA00023125"/>
    </source>
</evidence>
<name>A0A7R8HAA3_LEPSM</name>
<keyword evidence="10" id="KW-1185">Reference proteome</keyword>
<dbReference type="GO" id="GO:0008270">
    <property type="term" value="F:zinc ion binding"/>
    <property type="evidence" value="ECO:0007669"/>
    <property type="project" value="UniProtKB-KW"/>
</dbReference>
<organism evidence="9 10">
    <name type="scientific">Lepeophtheirus salmonis</name>
    <name type="common">Salmon louse</name>
    <name type="synonym">Caligus salmonis</name>
    <dbReference type="NCBI Taxonomy" id="72036"/>
    <lineage>
        <taxon>Eukaryota</taxon>
        <taxon>Metazoa</taxon>
        <taxon>Ecdysozoa</taxon>
        <taxon>Arthropoda</taxon>
        <taxon>Crustacea</taxon>
        <taxon>Multicrustacea</taxon>
        <taxon>Hexanauplia</taxon>
        <taxon>Copepoda</taxon>
        <taxon>Siphonostomatoida</taxon>
        <taxon>Caligidae</taxon>
        <taxon>Lepeophtheirus</taxon>
    </lineage>
</organism>
<dbReference type="GO" id="GO:0000122">
    <property type="term" value="P:negative regulation of transcription by RNA polymerase II"/>
    <property type="evidence" value="ECO:0007669"/>
    <property type="project" value="TreeGrafter"/>
</dbReference>
<dbReference type="InterPro" id="IPR050234">
    <property type="entry name" value="Nuclear_hormone_rcpt_NR1"/>
</dbReference>
<keyword evidence="5" id="KW-0238">DNA-binding</keyword>
<accession>A0A7R8HAA3</accession>
<dbReference type="Pfam" id="PF00105">
    <property type="entry name" value="zf-C4"/>
    <property type="match status" value="1"/>
</dbReference>
<protein>
    <submittedName>
        <fullName evidence="9">(salmon louse) hypothetical protein</fullName>
    </submittedName>
</protein>
<dbReference type="GO" id="GO:0000978">
    <property type="term" value="F:RNA polymerase II cis-regulatory region sequence-specific DNA binding"/>
    <property type="evidence" value="ECO:0007669"/>
    <property type="project" value="TreeGrafter"/>
</dbReference>
<keyword evidence="8" id="KW-0539">Nucleus</keyword>
<dbReference type="GO" id="GO:0030154">
    <property type="term" value="P:cell differentiation"/>
    <property type="evidence" value="ECO:0007669"/>
    <property type="project" value="TreeGrafter"/>
</dbReference>
<evidence type="ECO:0000256" key="6">
    <source>
        <dbReference type="ARBA" id="ARBA00023163"/>
    </source>
</evidence>
<dbReference type="PANTHER" id="PTHR24082">
    <property type="entry name" value="NUCLEAR HORMONE RECEPTOR"/>
    <property type="match status" value="1"/>
</dbReference>
<dbReference type="GO" id="GO:0045944">
    <property type="term" value="P:positive regulation of transcription by RNA polymerase II"/>
    <property type="evidence" value="ECO:0007669"/>
    <property type="project" value="TreeGrafter"/>
</dbReference>
<evidence type="ECO:0000256" key="2">
    <source>
        <dbReference type="ARBA" id="ARBA00022771"/>
    </source>
</evidence>
<keyword evidence="2" id="KW-0863">Zinc-finger</keyword>
<evidence type="ECO:0000313" key="10">
    <source>
        <dbReference type="Proteomes" id="UP000675881"/>
    </source>
</evidence>
<keyword evidence="4" id="KW-0805">Transcription regulation</keyword>
<dbReference type="Proteomes" id="UP000675881">
    <property type="component" value="Chromosome 5"/>
</dbReference>
<keyword evidence="1" id="KW-0479">Metal-binding</keyword>
<dbReference type="InterPro" id="IPR001628">
    <property type="entry name" value="Znf_hrmn_rcpt"/>
</dbReference>
<dbReference type="PRINTS" id="PR00047">
    <property type="entry name" value="STROIDFINGER"/>
</dbReference>
<dbReference type="SUPFAM" id="SSF57716">
    <property type="entry name" value="Glucocorticoid receptor-like (DNA-binding domain)"/>
    <property type="match status" value="1"/>
</dbReference>
<dbReference type="EMBL" id="HG994584">
    <property type="protein sequence ID" value="CAF2961611.1"/>
    <property type="molecule type" value="Genomic_DNA"/>
</dbReference>
<proteinExistence type="predicted"/>
<evidence type="ECO:0000256" key="7">
    <source>
        <dbReference type="ARBA" id="ARBA00023170"/>
    </source>
</evidence>
<dbReference type="GO" id="GO:0004879">
    <property type="term" value="F:nuclear receptor activity"/>
    <property type="evidence" value="ECO:0007669"/>
    <property type="project" value="TreeGrafter"/>
</dbReference>
<sequence length="382" mass="43473">MLTRKQSNQLPWAHLQSEEISKSVDDVSKTIDLSEKHEILPNYPSAKTHYNNLDLLPDNPAPKRKRPKFIRRVKCQVCYDLANDHIHYGAISCYSCRAFFRRAVNSNADYFCSQNKNCVVTKHTRKHCQYCRFVKCLSVGMKSSWVMTEEDKKEKKEKAFIKKVKLKTCQLHRVSTKSKKSRQSFNKHTNSIKKEDNNGTRSPLSLRVPTLSEHIIPPRLDPSCLSSSLLSSHENPAQQSFTFSSASSPYSSMNRSLSCSPITMSNNTDALLSTHHSPREHSEFPGSPIVGTLSYDQSMNSSPIYKYLNTISSSSLQNHLYNNGRSNELSPPSKQSHISNTYALNPETSMSNQSYYDFNSSLRQKKSLGTSFYIAKQLFSKE</sequence>
<evidence type="ECO:0000313" key="9">
    <source>
        <dbReference type="EMBL" id="CAF2961611.1"/>
    </source>
</evidence>
<dbReference type="AlphaFoldDB" id="A0A7R8HAA3"/>
<evidence type="ECO:0000256" key="4">
    <source>
        <dbReference type="ARBA" id="ARBA00023015"/>
    </source>
</evidence>
<dbReference type="CDD" id="cd06916">
    <property type="entry name" value="NR_DBD_like"/>
    <property type="match status" value="1"/>
</dbReference>
<evidence type="ECO:0000256" key="8">
    <source>
        <dbReference type="ARBA" id="ARBA00023242"/>
    </source>
</evidence>
<evidence type="ECO:0000256" key="1">
    <source>
        <dbReference type="ARBA" id="ARBA00022723"/>
    </source>
</evidence>
<dbReference type="SMART" id="SM00399">
    <property type="entry name" value="ZnF_C4"/>
    <property type="match status" value="1"/>
</dbReference>
<dbReference type="PANTHER" id="PTHR24082:SF283">
    <property type="entry name" value="NUCLEAR HORMONE RECEPTOR HR96"/>
    <property type="match status" value="1"/>
</dbReference>
<dbReference type="InterPro" id="IPR013088">
    <property type="entry name" value="Znf_NHR/GATA"/>
</dbReference>
<dbReference type="Gene3D" id="3.30.50.10">
    <property type="entry name" value="Erythroid Transcription Factor GATA-1, subunit A"/>
    <property type="match status" value="1"/>
</dbReference>
<keyword evidence="3" id="KW-0862">Zinc</keyword>
<reference evidence="9" key="1">
    <citation type="submission" date="2021-02" db="EMBL/GenBank/DDBJ databases">
        <authorList>
            <person name="Bekaert M."/>
        </authorList>
    </citation>
    <scope>NUCLEOTIDE SEQUENCE</scope>
    <source>
        <strain evidence="9">IoA-00</strain>
    </source>
</reference>
<keyword evidence="6" id="KW-0804">Transcription</keyword>
<dbReference type="OrthoDB" id="5771769at2759"/>
<gene>
    <name evidence="9" type="ORF">LSAA_10137</name>
</gene>